<evidence type="ECO:0000256" key="1">
    <source>
        <dbReference type="ARBA" id="ARBA00004383"/>
    </source>
</evidence>
<feature type="domain" description="TonB C-terminal" evidence="12">
    <location>
        <begin position="380"/>
        <end position="476"/>
    </location>
</feature>
<evidence type="ECO:0000256" key="3">
    <source>
        <dbReference type="ARBA" id="ARBA00022448"/>
    </source>
</evidence>
<dbReference type="CDD" id="cd07341">
    <property type="entry name" value="M56_BlaR1_MecR1_like"/>
    <property type="match status" value="1"/>
</dbReference>
<dbReference type="Pfam" id="PF05569">
    <property type="entry name" value="Peptidase_M56"/>
    <property type="match status" value="1"/>
</dbReference>
<sequence length="574" mass="64973">MSFAHYLLQVNLYLVVFYGFYKLLLDRETYFTLNRFYLIGAGVLSLCIPFIRLEWLTQQKAAQQVYTSINWEAVLQQATIVTETNTGLNWANVFVYLYCAGILFFLVRLVVNLFLVKKLIRNARSGSAFSFFFNKVVDKNLPQMNVINIHEEAHIKQLHSLDILFFELLGIITWLNPIIYLYKRSIKNIHEFLADEFAAEYQGDKAEYALLILSQSFGISPNALTNGFFDKSLIKKRIFMLQKERSKRIAVIKYGISIPLFAVLIVFSSATVRKSEKLISLTDQIPLDQSFEMVQQMVTEEANEEISPKEPPTFEKVVEVNLTPKSSQNTSPKPGEVNKLGKLIAQPLAQEKKPQPETVRIEESKVYDFVSLDKQPEFPGGIRKFYEYLSRSIRYPQAAQENNLQGKVFLSFIVEKSGDLSDIKITRGLGNGMDEEAVRVLTNSPKWIPGMSDGKTVRVKYNINVNFTLTDDSDEAPKAVQRPTSLKLTDGNFAGVVVVDGVRMTENSLLATIDPNSIKSIEVLKSQNAVSLYGFKAKAGAILITTKSGNIFRRPNTTEQALTKPSYFGLQQAY</sequence>
<proteinExistence type="inferred from homology"/>
<evidence type="ECO:0000256" key="7">
    <source>
        <dbReference type="ARBA" id="ARBA00022927"/>
    </source>
</evidence>
<dbReference type="GO" id="GO:0015031">
    <property type="term" value="P:protein transport"/>
    <property type="evidence" value="ECO:0007669"/>
    <property type="project" value="UniProtKB-KW"/>
</dbReference>
<dbReference type="GO" id="GO:0055085">
    <property type="term" value="P:transmembrane transport"/>
    <property type="evidence" value="ECO:0007669"/>
    <property type="project" value="InterPro"/>
</dbReference>
<dbReference type="Proteomes" id="UP000594759">
    <property type="component" value="Chromosome"/>
</dbReference>
<keyword evidence="9 10" id="KW-0472">Membrane</keyword>
<dbReference type="KEGG" id="pex:IZT61_11025"/>
<name>A0A7U3Q346_9SPHI</name>
<keyword evidence="10" id="KW-0998">Cell outer membrane</keyword>
<dbReference type="GO" id="GO:0031992">
    <property type="term" value="F:energy transducer activity"/>
    <property type="evidence" value="ECO:0007669"/>
    <property type="project" value="TreeGrafter"/>
</dbReference>
<evidence type="ECO:0000256" key="8">
    <source>
        <dbReference type="ARBA" id="ARBA00022989"/>
    </source>
</evidence>
<organism evidence="13 14">
    <name type="scientific">Pedobacter endophyticus</name>
    <dbReference type="NCBI Taxonomy" id="2789740"/>
    <lineage>
        <taxon>Bacteria</taxon>
        <taxon>Pseudomonadati</taxon>
        <taxon>Bacteroidota</taxon>
        <taxon>Sphingobacteriia</taxon>
        <taxon>Sphingobacteriales</taxon>
        <taxon>Sphingobacteriaceae</taxon>
        <taxon>Pedobacter</taxon>
    </lineage>
</organism>
<keyword evidence="10" id="KW-1134">Transmembrane beta strand</keyword>
<comment type="similarity">
    <text evidence="10">Belongs to the TonB-dependent receptor family.</text>
</comment>
<dbReference type="EMBL" id="CP064939">
    <property type="protein sequence ID" value="QPH37648.1"/>
    <property type="molecule type" value="Genomic_DNA"/>
</dbReference>
<dbReference type="PROSITE" id="PS52015">
    <property type="entry name" value="TONB_CTD"/>
    <property type="match status" value="1"/>
</dbReference>
<dbReference type="InterPro" id="IPR006260">
    <property type="entry name" value="TonB/TolA_C"/>
</dbReference>
<dbReference type="Pfam" id="PF03544">
    <property type="entry name" value="TonB_C"/>
    <property type="match status" value="1"/>
</dbReference>
<dbReference type="InterPro" id="IPR008756">
    <property type="entry name" value="Peptidase_M56"/>
</dbReference>
<keyword evidence="6 10" id="KW-0812">Transmembrane</keyword>
<reference evidence="13 14" key="1">
    <citation type="submission" date="2020-11" db="EMBL/GenBank/DDBJ databases">
        <title>Pedobacter endophytica, an endophytic bacteria isolated form Carex pumila.</title>
        <authorList>
            <person name="Peng Y."/>
            <person name="Jiang L."/>
            <person name="Lee J."/>
        </authorList>
    </citation>
    <scope>NUCLEOTIDE SEQUENCE [LARGE SCALE GENOMIC DNA]</scope>
    <source>
        <strain evidence="13 14">JBR3-12</strain>
    </source>
</reference>
<dbReference type="Gene3D" id="2.170.130.10">
    <property type="entry name" value="TonB-dependent receptor, plug domain"/>
    <property type="match status" value="1"/>
</dbReference>
<feature type="transmembrane region" description="Helical" evidence="11">
    <location>
        <begin position="93"/>
        <end position="115"/>
    </location>
</feature>
<dbReference type="PANTHER" id="PTHR33446">
    <property type="entry name" value="PROTEIN TONB-RELATED"/>
    <property type="match status" value="1"/>
</dbReference>
<feature type="transmembrane region" description="Helical" evidence="11">
    <location>
        <begin position="250"/>
        <end position="270"/>
    </location>
</feature>
<evidence type="ECO:0000256" key="11">
    <source>
        <dbReference type="SAM" id="Phobius"/>
    </source>
</evidence>
<feature type="transmembrane region" description="Helical" evidence="11">
    <location>
        <begin position="6"/>
        <end position="24"/>
    </location>
</feature>
<dbReference type="SUPFAM" id="SSF56935">
    <property type="entry name" value="Porins"/>
    <property type="match status" value="1"/>
</dbReference>
<evidence type="ECO:0000256" key="4">
    <source>
        <dbReference type="ARBA" id="ARBA00022475"/>
    </source>
</evidence>
<dbReference type="InterPro" id="IPR037682">
    <property type="entry name" value="TonB_C"/>
</dbReference>
<keyword evidence="5" id="KW-0997">Cell inner membrane</keyword>
<evidence type="ECO:0000256" key="9">
    <source>
        <dbReference type="ARBA" id="ARBA00023136"/>
    </source>
</evidence>
<dbReference type="GO" id="GO:0009279">
    <property type="term" value="C:cell outer membrane"/>
    <property type="evidence" value="ECO:0007669"/>
    <property type="project" value="UniProtKB-SubCell"/>
</dbReference>
<dbReference type="AlphaFoldDB" id="A0A7U3Q346"/>
<protein>
    <submittedName>
        <fullName evidence="13">TonB family protein</fullName>
    </submittedName>
</protein>
<evidence type="ECO:0000256" key="5">
    <source>
        <dbReference type="ARBA" id="ARBA00022519"/>
    </source>
</evidence>
<evidence type="ECO:0000256" key="6">
    <source>
        <dbReference type="ARBA" id="ARBA00022692"/>
    </source>
</evidence>
<dbReference type="InterPro" id="IPR051045">
    <property type="entry name" value="TonB-dependent_transducer"/>
</dbReference>
<dbReference type="Pfam" id="PF07715">
    <property type="entry name" value="Plug"/>
    <property type="match status" value="1"/>
</dbReference>
<evidence type="ECO:0000313" key="13">
    <source>
        <dbReference type="EMBL" id="QPH37648.1"/>
    </source>
</evidence>
<dbReference type="InterPro" id="IPR039426">
    <property type="entry name" value="TonB-dep_rcpt-like"/>
</dbReference>
<keyword evidence="3 10" id="KW-0813">Transport</keyword>
<evidence type="ECO:0000256" key="10">
    <source>
        <dbReference type="PROSITE-ProRule" id="PRU01360"/>
    </source>
</evidence>
<feature type="transmembrane region" description="Helical" evidence="11">
    <location>
        <begin position="208"/>
        <end position="229"/>
    </location>
</feature>
<dbReference type="RefSeq" id="WP_196096963.1">
    <property type="nucleotide sequence ID" value="NZ_CP064939.1"/>
</dbReference>
<dbReference type="PANTHER" id="PTHR33446:SF2">
    <property type="entry name" value="PROTEIN TONB"/>
    <property type="match status" value="1"/>
</dbReference>
<evidence type="ECO:0000313" key="14">
    <source>
        <dbReference type="Proteomes" id="UP000594759"/>
    </source>
</evidence>
<dbReference type="SUPFAM" id="SSF74653">
    <property type="entry name" value="TolA/TonB C-terminal domain"/>
    <property type="match status" value="1"/>
</dbReference>
<keyword evidence="7" id="KW-0653">Protein transport</keyword>
<keyword evidence="14" id="KW-1185">Reference proteome</keyword>
<keyword evidence="8 11" id="KW-1133">Transmembrane helix</keyword>
<gene>
    <name evidence="13" type="ORF">IZT61_11025</name>
</gene>
<accession>A0A7U3Q346</accession>
<evidence type="ECO:0000256" key="2">
    <source>
        <dbReference type="ARBA" id="ARBA00006555"/>
    </source>
</evidence>
<dbReference type="PROSITE" id="PS52016">
    <property type="entry name" value="TONB_DEPENDENT_REC_3"/>
    <property type="match status" value="1"/>
</dbReference>
<dbReference type="Gene3D" id="3.30.1150.10">
    <property type="match status" value="1"/>
</dbReference>
<feature type="transmembrane region" description="Helical" evidence="11">
    <location>
        <begin position="36"/>
        <end position="53"/>
    </location>
</feature>
<comment type="similarity">
    <text evidence="2">Belongs to the TonB family.</text>
</comment>
<dbReference type="GO" id="GO:0098797">
    <property type="term" value="C:plasma membrane protein complex"/>
    <property type="evidence" value="ECO:0007669"/>
    <property type="project" value="TreeGrafter"/>
</dbReference>
<dbReference type="NCBIfam" id="TIGR01352">
    <property type="entry name" value="tonB_Cterm"/>
    <property type="match status" value="1"/>
</dbReference>
<dbReference type="InterPro" id="IPR012910">
    <property type="entry name" value="Plug_dom"/>
</dbReference>
<feature type="transmembrane region" description="Helical" evidence="11">
    <location>
        <begin position="163"/>
        <end position="182"/>
    </location>
</feature>
<dbReference type="InterPro" id="IPR037066">
    <property type="entry name" value="Plug_dom_sf"/>
</dbReference>
<comment type="subcellular location">
    <subcellularLocation>
        <location evidence="1">Cell inner membrane</location>
        <topology evidence="1">Single-pass membrane protein</topology>
        <orientation evidence="1">Periplasmic side</orientation>
    </subcellularLocation>
    <subcellularLocation>
        <location evidence="10">Cell outer membrane</location>
        <topology evidence="10">Multi-pass membrane protein</topology>
    </subcellularLocation>
</comment>
<keyword evidence="4" id="KW-1003">Cell membrane</keyword>
<evidence type="ECO:0000259" key="12">
    <source>
        <dbReference type="PROSITE" id="PS52015"/>
    </source>
</evidence>